<feature type="domain" description="PucR C-terminal helix-turn-helix" evidence="1">
    <location>
        <begin position="321"/>
        <end position="371"/>
    </location>
</feature>
<proteinExistence type="predicted"/>
<dbReference type="EMBL" id="CP034550">
    <property type="protein sequence ID" value="QFZ21504.1"/>
    <property type="molecule type" value="Genomic_DNA"/>
</dbReference>
<dbReference type="InterPro" id="IPR051448">
    <property type="entry name" value="CdaR-like_regulators"/>
</dbReference>
<evidence type="ECO:0000313" key="3">
    <source>
        <dbReference type="Proteomes" id="UP000325787"/>
    </source>
</evidence>
<evidence type="ECO:0000313" key="2">
    <source>
        <dbReference type="EMBL" id="QFZ21504.1"/>
    </source>
</evidence>
<reference evidence="3" key="1">
    <citation type="journal article" date="2021" name="Curr. Microbiol.">
        <title>Complete genome of nocamycin-producing strain Saccharothrix syringae NRRL B-16468 reveals the biosynthetic potential for secondary metabolites.</title>
        <authorList>
            <person name="Mo X."/>
            <person name="Yang S."/>
        </authorList>
    </citation>
    <scope>NUCLEOTIDE SEQUENCE [LARGE SCALE GENOMIC DNA]</scope>
    <source>
        <strain evidence="3">ATCC 51364 / DSM 43886 / JCM 6844 / KCTC 9398 / NBRC 14523 / NRRL B-16468 / INA 2240</strain>
    </source>
</reference>
<sequence length="392" mass="42355">MGDLFDALRRRAGENGERVVELCTAELPEYDATARTAADRDRMVEFAVHIRRRTLDCVAVDEPLTPDDLALVTAMGADRGRRGLSRAVHDQVLALHATATLREIHEACSPHDLDDAMHMLAWLAAHSPAAQRAYTAGLLSGQQDLISAAERVRRYADLLVAGDPVAGDHARSIDLPVPERYLVVVVRVHPQPDHDLGDPAADEVLDALWRHHRAPATWPTAAELVAFLPAGRDELAPALARSVAEITGRECAAGSATGPAGAIDEAVALARRVSRVVRPRTAPDHVPTLGDVAVEVGVAELPDVDRWLRGIAAHLAGGPELVVTLDSYYRNDMSRARTAASLNVHPRTLDYRLRRVHELVGIDPHSTAGIRVLGTAVSRFLADAPGGYRRDS</sequence>
<dbReference type="OrthoDB" id="4571023at2"/>
<dbReference type="RefSeq" id="WP_033435595.1">
    <property type="nucleotide sequence ID" value="NZ_CP034550.1"/>
</dbReference>
<dbReference type="Pfam" id="PF13556">
    <property type="entry name" value="HTH_30"/>
    <property type="match status" value="1"/>
</dbReference>
<dbReference type="Proteomes" id="UP000325787">
    <property type="component" value="Chromosome"/>
</dbReference>
<gene>
    <name evidence="2" type="ORF">EKG83_32600</name>
</gene>
<organism evidence="2 3">
    <name type="scientific">Saccharothrix syringae</name>
    <name type="common">Nocardiopsis syringae</name>
    <dbReference type="NCBI Taxonomy" id="103733"/>
    <lineage>
        <taxon>Bacteria</taxon>
        <taxon>Bacillati</taxon>
        <taxon>Actinomycetota</taxon>
        <taxon>Actinomycetes</taxon>
        <taxon>Pseudonocardiales</taxon>
        <taxon>Pseudonocardiaceae</taxon>
        <taxon>Saccharothrix</taxon>
    </lineage>
</organism>
<evidence type="ECO:0000259" key="1">
    <source>
        <dbReference type="Pfam" id="PF13556"/>
    </source>
</evidence>
<dbReference type="PANTHER" id="PTHR33744">
    <property type="entry name" value="CARBOHYDRATE DIACID REGULATOR"/>
    <property type="match status" value="1"/>
</dbReference>
<dbReference type="Gene3D" id="1.10.10.2840">
    <property type="entry name" value="PucR C-terminal helix-turn-helix domain"/>
    <property type="match status" value="1"/>
</dbReference>
<dbReference type="AlphaFoldDB" id="A0A5Q0H6E0"/>
<dbReference type="InterPro" id="IPR025736">
    <property type="entry name" value="PucR_C-HTH_dom"/>
</dbReference>
<dbReference type="KEGG" id="ssyi:EKG83_32600"/>
<dbReference type="InterPro" id="IPR042070">
    <property type="entry name" value="PucR_C-HTH_sf"/>
</dbReference>
<keyword evidence="3" id="KW-1185">Reference proteome</keyword>
<dbReference type="PANTHER" id="PTHR33744:SF1">
    <property type="entry name" value="DNA-BINDING TRANSCRIPTIONAL ACTIVATOR ADER"/>
    <property type="match status" value="1"/>
</dbReference>
<name>A0A5Q0H6E0_SACSY</name>
<protein>
    <submittedName>
        <fullName evidence="2">PucR family transcriptional regulator</fullName>
    </submittedName>
</protein>
<accession>A0A5Q0H6E0</accession>